<dbReference type="GO" id="GO:0016020">
    <property type="term" value="C:membrane"/>
    <property type="evidence" value="ECO:0007669"/>
    <property type="project" value="UniProtKB-SubCell"/>
</dbReference>
<dbReference type="PROSITE" id="PS50268">
    <property type="entry name" value="CADHERIN_2"/>
    <property type="match status" value="1"/>
</dbReference>
<accession>A6I323</accession>
<keyword evidence="3" id="KW-0106">Calcium</keyword>
<dbReference type="GO" id="GO:0007156">
    <property type="term" value="P:homophilic cell adhesion via plasma membrane adhesion molecules"/>
    <property type="evidence" value="ECO:0007669"/>
    <property type="project" value="InterPro"/>
</dbReference>
<feature type="transmembrane region" description="Helical" evidence="4">
    <location>
        <begin position="71"/>
        <end position="91"/>
    </location>
</feature>
<organism evidence="6 7">
    <name type="scientific">Rattus norvegicus</name>
    <name type="common">Rat</name>
    <dbReference type="NCBI Taxonomy" id="10116"/>
    <lineage>
        <taxon>Eukaryota</taxon>
        <taxon>Metazoa</taxon>
        <taxon>Chordata</taxon>
        <taxon>Craniata</taxon>
        <taxon>Vertebrata</taxon>
        <taxon>Euteleostomi</taxon>
        <taxon>Mammalia</taxon>
        <taxon>Eutheria</taxon>
        <taxon>Euarchontoglires</taxon>
        <taxon>Glires</taxon>
        <taxon>Rodentia</taxon>
        <taxon>Myomorpha</taxon>
        <taxon>Muroidea</taxon>
        <taxon>Muridae</taxon>
        <taxon>Murinae</taxon>
        <taxon>Rattus</taxon>
    </lineage>
</organism>
<protein>
    <submittedName>
        <fullName evidence="6">RCG25804, isoform CRA_e</fullName>
    </submittedName>
</protein>
<evidence type="ECO:0000256" key="1">
    <source>
        <dbReference type="ARBA" id="ARBA00004370"/>
    </source>
</evidence>
<dbReference type="Proteomes" id="UP000234681">
    <property type="component" value="Chromosome 8"/>
</dbReference>
<evidence type="ECO:0000313" key="6">
    <source>
        <dbReference type="EMBL" id="EDL77205.1"/>
    </source>
</evidence>
<feature type="domain" description="Cadherin" evidence="5">
    <location>
        <begin position="2"/>
        <end position="58"/>
    </location>
</feature>
<dbReference type="CDD" id="cd11304">
    <property type="entry name" value="Cadherin_repeat"/>
    <property type="match status" value="1"/>
</dbReference>
<keyword evidence="4" id="KW-1133">Transmembrane helix</keyword>
<name>A6I323_RAT</name>
<evidence type="ECO:0000256" key="2">
    <source>
        <dbReference type="ARBA" id="ARBA00023136"/>
    </source>
</evidence>
<evidence type="ECO:0000256" key="3">
    <source>
        <dbReference type="PROSITE-ProRule" id="PRU00043"/>
    </source>
</evidence>
<dbReference type="AlphaFoldDB" id="A6I323"/>
<dbReference type="InterPro" id="IPR002126">
    <property type="entry name" value="Cadherin-like_dom"/>
</dbReference>
<sequence>MTGELHLLGPLDYEQQRLYRIVILLIDHSQDWDLNSHRSGSCTITIEVEVSSTMTPLIVTDVEAFWKPEPWFVVVLTATGAVLLLALGWLLGRILRSNILMAEPKMSVRGEITCSAHSREPGVGCEAK</sequence>
<dbReference type="InterPro" id="IPR015919">
    <property type="entry name" value="Cadherin-like_sf"/>
</dbReference>
<keyword evidence="4" id="KW-0812">Transmembrane</keyword>
<dbReference type="GO" id="GO:0005509">
    <property type="term" value="F:calcium ion binding"/>
    <property type="evidence" value="ECO:0007669"/>
    <property type="project" value="UniProtKB-UniRule"/>
</dbReference>
<evidence type="ECO:0000259" key="5">
    <source>
        <dbReference type="PROSITE" id="PS50268"/>
    </source>
</evidence>
<keyword evidence="2 4" id="KW-0472">Membrane</keyword>
<proteinExistence type="predicted"/>
<evidence type="ECO:0000313" key="7">
    <source>
        <dbReference type="Proteomes" id="UP000234681"/>
    </source>
</evidence>
<dbReference type="Gene3D" id="2.60.40.60">
    <property type="entry name" value="Cadherins"/>
    <property type="match status" value="1"/>
</dbReference>
<dbReference type="SUPFAM" id="SSF49313">
    <property type="entry name" value="Cadherin-like"/>
    <property type="match status" value="1"/>
</dbReference>
<gene>
    <name evidence="6" type="ORF">rCG_25804</name>
</gene>
<comment type="subcellular location">
    <subcellularLocation>
        <location evidence="1">Membrane</location>
    </subcellularLocation>
</comment>
<dbReference type="EMBL" id="CH473954">
    <property type="protein sequence ID" value="EDL77205.1"/>
    <property type="molecule type" value="Genomic_DNA"/>
</dbReference>
<reference evidence="6 7" key="1">
    <citation type="submission" date="2005-09" db="EMBL/GenBank/DDBJ databases">
        <authorList>
            <person name="Mural R.J."/>
            <person name="Li P.W."/>
            <person name="Adams M.D."/>
            <person name="Amanatides P.G."/>
            <person name="Baden-Tillson H."/>
            <person name="Barnstead M."/>
            <person name="Chin S.H."/>
            <person name="Dew I."/>
            <person name="Evans C.A."/>
            <person name="Ferriera S."/>
            <person name="Flanigan M."/>
            <person name="Fosler C."/>
            <person name="Glodek A."/>
            <person name="Gu Z."/>
            <person name="Holt R.A."/>
            <person name="Jennings D."/>
            <person name="Kraft C.L."/>
            <person name="Lu F."/>
            <person name="Nguyen T."/>
            <person name="Nusskern D.R."/>
            <person name="Pfannkoch C.M."/>
            <person name="Sitter C."/>
            <person name="Sutton G.G."/>
            <person name="Venter J.C."/>
            <person name="Wang Z."/>
            <person name="Woodage T."/>
            <person name="Zheng X.H."/>
            <person name="Zhong F."/>
        </authorList>
    </citation>
    <scope>NUCLEOTIDE SEQUENCE [LARGE SCALE GENOMIC DNA]</scope>
    <source>
        <strain>BN</strain>
        <strain evidence="7">Sprague-Dawley</strain>
    </source>
</reference>
<evidence type="ECO:0000256" key="4">
    <source>
        <dbReference type="SAM" id="Phobius"/>
    </source>
</evidence>